<evidence type="ECO:0000313" key="2">
    <source>
        <dbReference type="Proteomes" id="UP001589813"/>
    </source>
</evidence>
<reference evidence="1 2" key="1">
    <citation type="submission" date="2024-09" db="EMBL/GenBank/DDBJ databases">
        <authorList>
            <person name="Sun Q."/>
            <person name="Mori K."/>
        </authorList>
    </citation>
    <scope>NUCLEOTIDE SEQUENCE [LARGE SCALE GENOMIC DNA]</scope>
    <source>
        <strain evidence="1 2">KCTC 23315</strain>
    </source>
</reference>
<comment type="caution">
    <text evidence="1">The sequence shown here is derived from an EMBL/GenBank/DDBJ whole genome shotgun (WGS) entry which is preliminary data.</text>
</comment>
<protein>
    <submittedName>
        <fullName evidence="1">DUF1840 domain-containing protein</fullName>
    </submittedName>
</protein>
<dbReference type="Proteomes" id="UP001589813">
    <property type="component" value="Unassembled WGS sequence"/>
</dbReference>
<organism evidence="1 2">
    <name type="scientific">Rheinheimera tilapiae</name>
    <dbReference type="NCBI Taxonomy" id="875043"/>
    <lineage>
        <taxon>Bacteria</taxon>
        <taxon>Pseudomonadati</taxon>
        <taxon>Pseudomonadota</taxon>
        <taxon>Gammaproteobacteria</taxon>
        <taxon>Chromatiales</taxon>
        <taxon>Chromatiaceae</taxon>
        <taxon>Rheinheimera</taxon>
    </lineage>
</organism>
<gene>
    <name evidence="1" type="ORF">ACFFJP_06075</name>
</gene>
<name>A0ABV6BAE0_9GAMM</name>
<keyword evidence="2" id="KW-1185">Reference proteome</keyword>
<accession>A0ABV6BAE0</accession>
<sequence>MLVTFHSKDHYPITMFGDPALQLIQLMGAQPKVPGAFYADDVPQALWQLQEALADVTDTAMSQQPGEEPVVGLKQRAVPLLDMLKAAVKAQHSIHWD</sequence>
<dbReference type="InterPro" id="IPR014991">
    <property type="entry name" value="DUF1840"/>
</dbReference>
<dbReference type="RefSeq" id="WP_377241479.1">
    <property type="nucleotide sequence ID" value="NZ_JBHLXP010000001.1"/>
</dbReference>
<dbReference type="Pfam" id="PF08895">
    <property type="entry name" value="DUF1840"/>
    <property type="match status" value="1"/>
</dbReference>
<evidence type="ECO:0000313" key="1">
    <source>
        <dbReference type="EMBL" id="MFC0047849.1"/>
    </source>
</evidence>
<dbReference type="EMBL" id="JBHLXP010000001">
    <property type="protein sequence ID" value="MFC0047849.1"/>
    <property type="molecule type" value="Genomic_DNA"/>
</dbReference>
<proteinExistence type="predicted"/>